<sequence length="96" mass="10490">MAVNSISKSKPAKGRKGGGHTAKDDGGALHNGHVTPVKMTDADDSSSSDVERKSTPVKRVPPKVKRKKGGARAKTHRQRQGERQRKGLGRRRWGRQ</sequence>
<dbReference type="EMBL" id="QKKF02009167">
    <property type="protein sequence ID" value="RZF45434.1"/>
    <property type="molecule type" value="Genomic_DNA"/>
</dbReference>
<gene>
    <name evidence="2" type="ORF">LSTR_LSTR016690</name>
</gene>
<organism evidence="2 3">
    <name type="scientific">Laodelphax striatellus</name>
    <name type="common">Small brown planthopper</name>
    <name type="synonym">Delphax striatella</name>
    <dbReference type="NCBI Taxonomy" id="195883"/>
    <lineage>
        <taxon>Eukaryota</taxon>
        <taxon>Metazoa</taxon>
        <taxon>Ecdysozoa</taxon>
        <taxon>Arthropoda</taxon>
        <taxon>Hexapoda</taxon>
        <taxon>Insecta</taxon>
        <taxon>Pterygota</taxon>
        <taxon>Neoptera</taxon>
        <taxon>Paraneoptera</taxon>
        <taxon>Hemiptera</taxon>
        <taxon>Auchenorrhyncha</taxon>
        <taxon>Fulgoroidea</taxon>
        <taxon>Delphacidae</taxon>
        <taxon>Criomorphinae</taxon>
        <taxon>Laodelphax</taxon>
    </lineage>
</organism>
<dbReference type="InParanoid" id="A0A482XID7"/>
<dbReference type="AlphaFoldDB" id="A0A482XID7"/>
<protein>
    <submittedName>
        <fullName evidence="2">Uncharacterized protein</fullName>
    </submittedName>
</protein>
<comment type="caution">
    <text evidence="2">The sequence shown here is derived from an EMBL/GenBank/DDBJ whole genome shotgun (WGS) entry which is preliminary data.</text>
</comment>
<proteinExistence type="predicted"/>
<evidence type="ECO:0000313" key="3">
    <source>
        <dbReference type="Proteomes" id="UP000291343"/>
    </source>
</evidence>
<feature type="compositionally biased region" description="Basic residues" evidence="1">
    <location>
        <begin position="60"/>
        <end position="78"/>
    </location>
</feature>
<feature type="region of interest" description="Disordered" evidence="1">
    <location>
        <begin position="1"/>
        <end position="96"/>
    </location>
</feature>
<keyword evidence="3" id="KW-1185">Reference proteome</keyword>
<reference evidence="2 3" key="1">
    <citation type="journal article" date="2017" name="Gigascience">
        <title>Genome sequence of the small brown planthopper, Laodelphax striatellus.</title>
        <authorList>
            <person name="Zhu J."/>
            <person name="Jiang F."/>
            <person name="Wang X."/>
            <person name="Yang P."/>
            <person name="Bao Y."/>
            <person name="Zhao W."/>
            <person name="Wang W."/>
            <person name="Lu H."/>
            <person name="Wang Q."/>
            <person name="Cui N."/>
            <person name="Li J."/>
            <person name="Chen X."/>
            <person name="Luo L."/>
            <person name="Yu J."/>
            <person name="Kang L."/>
            <person name="Cui F."/>
        </authorList>
    </citation>
    <scope>NUCLEOTIDE SEQUENCE [LARGE SCALE GENOMIC DNA]</scope>
    <source>
        <strain evidence="2">Lst14</strain>
    </source>
</reference>
<accession>A0A482XID7</accession>
<evidence type="ECO:0000313" key="2">
    <source>
        <dbReference type="EMBL" id="RZF45434.1"/>
    </source>
</evidence>
<evidence type="ECO:0000256" key="1">
    <source>
        <dbReference type="SAM" id="MobiDB-lite"/>
    </source>
</evidence>
<name>A0A482XID7_LAOST</name>
<feature type="compositionally biased region" description="Basic residues" evidence="1">
    <location>
        <begin position="86"/>
        <end position="96"/>
    </location>
</feature>
<dbReference type="Proteomes" id="UP000291343">
    <property type="component" value="Unassembled WGS sequence"/>
</dbReference>